<reference evidence="2 3" key="1">
    <citation type="journal article" date="2014" name="Int. J. Syst. Evol. Microbiol.">
        <title>Listeria floridensis sp. nov., Listeria aquatica sp. nov., Listeria cornellensis sp. nov., Listeria riparia sp. nov. and Listeria grandensis sp. nov., from agricultural and natural environments.</title>
        <authorList>
            <person name="den Bakker H.C."/>
            <person name="Warchocki S."/>
            <person name="Wright E.M."/>
            <person name="Allred A.F."/>
            <person name="Ahlstrom C."/>
            <person name="Manuel C.S."/>
            <person name="Stasiewicz M.J."/>
            <person name="Burrell A."/>
            <person name="Roof S."/>
            <person name="Strawn L."/>
            <person name="Fortes E.D."/>
            <person name="Nightingale K.K."/>
            <person name="Kephart D."/>
            <person name="Wiedmann M."/>
        </authorList>
    </citation>
    <scope>NUCLEOTIDE SEQUENCE [LARGE SCALE GENOMIC DNA]</scope>
    <source>
        <strain evidence="3">FSL F6-969</strain>
    </source>
</reference>
<feature type="transmembrane region" description="Helical" evidence="1">
    <location>
        <begin position="6"/>
        <end position="25"/>
    </location>
</feature>
<dbReference type="AlphaFoldDB" id="W7C4R2"/>
<keyword evidence="1" id="KW-0812">Transmembrane</keyword>
<name>W7C4R2_9LIST</name>
<keyword evidence="1" id="KW-1133">Transmembrane helix</keyword>
<evidence type="ECO:0000313" key="3">
    <source>
        <dbReference type="Proteomes" id="UP000019254"/>
    </source>
</evidence>
<keyword evidence="3" id="KW-1185">Reference proteome</keyword>
<protein>
    <submittedName>
        <fullName evidence="2">Uncharacterized protein</fullName>
    </submittedName>
</protein>
<dbReference type="STRING" id="1265820.PCORN_02506"/>
<dbReference type="Proteomes" id="UP000019254">
    <property type="component" value="Unassembled WGS sequence"/>
</dbReference>
<dbReference type="OrthoDB" id="10012430at2"/>
<accession>W7C4R2</accession>
<evidence type="ECO:0000313" key="2">
    <source>
        <dbReference type="EMBL" id="EUJ32210.1"/>
    </source>
</evidence>
<gene>
    <name evidence="2" type="ORF">PCORN_02506</name>
</gene>
<dbReference type="PATRIC" id="fig|1265820.5.peg.488"/>
<proteinExistence type="predicted"/>
<keyword evidence="1" id="KW-0472">Membrane</keyword>
<organism evidence="2 3">
    <name type="scientific">Listeria cornellensis FSL F6-0969</name>
    <dbReference type="NCBI Taxonomy" id="1265820"/>
    <lineage>
        <taxon>Bacteria</taxon>
        <taxon>Bacillati</taxon>
        <taxon>Bacillota</taxon>
        <taxon>Bacilli</taxon>
        <taxon>Bacillales</taxon>
        <taxon>Listeriaceae</taxon>
        <taxon>Listeria</taxon>
    </lineage>
</organism>
<sequence length="150" mass="17218">MEWNILIPMIPAVVTGVLSYLAAISKSKSVIKSNKIIADNEIKKIRESADGEIRRVKETADVENQRLKEQYKHDLEKLQKETDERIRLMVAEKEIESKSKSDEMATKFAEQFFTNPKSMNLEGLGESMSGLVQLKRQMEILGFMPEEKEL</sequence>
<evidence type="ECO:0000256" key="1">
    <source>
        <dbReference type="SAM" id="Phobius"/>
    </source>
</evidence>
<dbReference type="EMBL" id="AODE01000006">
    <property type="protein sequence ID" value="EUJ32210.1"/>
    <property type="molecule type" value="Genomic_DNA"/>
</dbReference>
<comment type="caution">
    <text evidence="2">The sequence shown here is derived from an EMBL/GenBank/DDBJ whole genome shotgun (WGS) entry which is preliminary data.</text>
</comment>
<dbReference type="RefSeq" id="WP_036077157.1">
    <property type="nucleotide sequence ID" value="NZ_AODE01000006.1"/>
</dbReference>